<dbReference type="RefSeq" id="WP_069607880.1">
    <property type="nucleotide sequence ID" value="NZ_CP015217.1"/>
</dbReference>
<keyword evidence="1" id="KW-0812">Transmembrane</keyword>
<dbReference type="EMBL" id="CP015217">
    <property type="protein sequence ID" value="AOP34655.1"/>
    <property type="molecule type" value="Genomic_DNA"/>
</dbReference>
<dbReference type="AlphaFoldDB" id="A0A1D7UYL3"/>
<dbReference type="Proteomes" id="UP000094197">
    <property type="component" value="Chromosome 1"/>
</dbReference>
<feature type="transmembrane region" description="Helical" evidence="1">
    <location>
        <begin position="80"/>
        <end position="98"/>
    </location>
</feature>
<sequence>MIGIWGSESSLFLYVLVAATFFVFALPMFLVPLRWAAVLGWEIPDQGNLSIYYGRCLASVMCVLCYMGFVAAGNRAVQPFYFNILLGCFGLMVIVHAYGGIRRIQPLSETIETGFWLILFFCGLFFYPI</sequence>
<accession>A0A1D7UYL3</accession>
<reference evidence="2 3" key="1">
    <citation type="submission" date="2016-04" db="EMBL/GenBank/DDBJ databases">
        <title>Complete genome seqeunce of Leptospira alstonii serovar Room22.</title>
        <authorList>
            <person name="Nally J.E."/>
            <person name="Bayles D.O."/>
            <person name="Hurley D."/>
            <person name="Fanning S."/>
            <person name="McMahon B.J."/>
            <person name="Arent Z."/>
        </authorList>
    </citation>
    <scope>NUCLEOTIDE SEQUENCE [LARGE SCALE GENOMIC DNA]</scope>
    <source>
        <strain evidence="2 3">GWTS #1</strain>
    </source>
</reference>
<keyword evidence="3" id="KW-1185">Reference proteome</keyword>
<feature type="transmembrane region" description="Helical" evidence="1">
    <location>
        <begin position="110"/>
        <end position="127"/>
    </location>
</feature>
<dbReference type="OrthoDB" id="5382495at2"/>
<organism evidence="2 3">
    <name type="scientific">Leptospira tipperaryensis</name>
    <dbReference type="NCBI Taxonomy" id="2564040"/>
    <lineage>
        <taxon>Bacteria</taxon>
        <taxon>Pseudomonadati</taxon>
        <taxon>Spirochaetota</taxon>
        <taxon>Spirochaetia</taxon>
        <taxon>Leptospirales</taxon>
        <taxon>Leptospiraceae</taxon>
        <taxon>Leptospira</taxon>
    </lineage>
</organism>
<feature type="transmembrane region" description="Helical" evidence="1">
    <location>
        <begin position="51"/>
        <end position="73"/>
    </location>
</feature>
<name>A0A1D7UYL3_9LEPT</name>
<gene>
    <name evidence="2" type="ORF">A0128_12815</name>
</gene>
<evidence type="ECO:0000256" key="1">
    <source>
        <dbReference type="SAM" id="Phobius"/>
    </source>
</evidence>
<keyword evidence="1" id="KW-1133">Transmembrane helix</keyword>
<dbReference type="KEGG" id="laj:A0128_12815"/>
<keyword evidence="1" id="KW-0472">Membrane</keyword>
<evidence type="ECO:0000313" key="3">
    <source>
        <dbReference type="Proteomes" id="UP000094197"/>
    </source>
</evidence>
<proteinExistence type="predicted"/>
<protein>
    <submittedName>
        <fullName evidence="2">Uncharacterized protein</fullName>
    </submittedName>
</protein>
<feature type="transmembrane region" description="Helical" evidence="1">
    <location>
        <begin position="12"/>
        <end position="31"/>
    </location>
</feature>
<evidence type="ECO:0000313" key="2">
    <source>
        <dbReference type="EMBL" id="AOP34655.1"/>
    </source>
</evidence>